<evidence type="ECO:0000256" key="5">
    <source>
        <dbReference type="ARBA" id="ARBA00022490"/>
    </source>
</evidence>
<evidence type="ECO:0000256" key="10">
    <source>
        <dbReference type="ARBA" id="ARBA00023175"/>
    </source>
</evidence>
<comment type="caution">
    <text evidence="15">The sequence shown here is derived from an EMBL/GenBank/DDBJ whole genome shotgun (WGS) entry which is preliminary data.</text>
</comment>
<gene>
    <name evidence="15" type="ORF">pdam_00013238</name>
</gene>
<feature type="compositionally biased region" description="Basic and acidic residues" evidence="14">
    <location>
        <begin position="725"/>
        <end position="759"/>
    </location>
</feature>
<feature type="compositionally biased region" description="Polar residues" evidence="14">
    <location>
        <begin position="246"/>
        <end position="261"/>
    </location>
</feature>
<evidence type="ECO:0000256" key="12">
    <source>
        <dbReference type="ARBA" id="ARBA00023273"/>
    </source>
</evidence>
<dbReference type="PANTHER" id="PTHR13236">
    <property type="entry name" value="DYNEIN 2 LIGHT INTERMEDIATE CHAIN, ISOFORM 2"/>
    <property type="match status" value="1"/>
</dbReference>
<name>A0A3M6TIK9_POCDA</name>
<evidence type="ECO:0000256" key="6">
    <source>
        <dbReference type="ARBA" id="ARBA00022701"/>
    </source>
</evidence>
<keyword evidence="12" id="KW-0966">Cell projection</keyword>
<evidence type="ECO:0000256" key="11">
    <source>
        <dbReference type="ARBA" id="ARBA00023212"/>
    </source>
</evidence>
<keyword evidence="8" id="KW-0243">Dynein</keyword>
<feature type="coiled-coil region" evidence="13">
    <location>
        <begin position="92"/>
        <end position="151"/>
    </location>
</feature>
<keyword evidence="9" id="KW-0969">Cilium</keyword>
<feature type="compositionally biased region" description="Low complexity" evidence="14">
    <location>
        <begin position="297"/>
        <end position="309"/>
    </location>
</feature>
<dbReference type="InterPro" id="IPR027417">
    <property type="entry name" value="P-loop_NTPase"/>
</dbReference>
<evidence type="ECO:0000256" key="7">
    <source>
        <dbReference type="ARBA" id="ARBA00022794"/>
    </source>
</evidence>
<dbReference type="GO" id="GO:0035735">
    <property type="term" value="P:intraciliary transport involved in cilium assembly"/>
    <property type="evidence" value="ECO:0007669"/>
    <property type="project" value="InterPro"/>
</dbReference>
<dbReference type="EMBL" id="RCHS01003518">
    <property type="protein sequence ID" value="RMX41210.1"/>
    <property type="molecule type" value="Genomic_DNA"/>
</dbReference>
<protein>
    <recommendedName>
        <fullName evidence="3">Cytoplasmic dynein 2 light intermediate chain 1</fullName>
    </recommendedName>
</protein>
<evidence type="ECO:0000313" key="16">
    <source>
        <dbReference type="Proteomes" id="UP000275408"/>
    </source>
</evidence>
<dbReference type="InterPro" id="IPR040045">
    <property type="entry name" value="DYNC2LI1"/>
</dbReference>
<proteinExistence type="inferred from homology"/>
<dbReference type="OrthoDB" id="10263060at2759"/>
<dbReference type="Proteomes" id="UP000275408">
    <property type="component" value="Unassembled WGS sequence"/>
</dbReference>
<comment type="similarity">
    <text evidence="2">Belongs to the dynein light intermediate chain family.</text>
</comment>
<dbReference type="GO" id="GO:0035721">
    <property type="term" value="P:intraciliary retrograde transport"/>
    <property type="evidence" value="ECO:0007669"/>
    <property type="project" value="InterPro"/>
</dbReference>
<dbReference type="GO" id="GO:0005930">
    <property type="term" value="C:axoneme"/>
    <property type="evidence" value="ECO:0007669"/>
    <property type="project" value="TreeGrafter"/>
</dbReference>
<evidence type="ECO:0000256" key="9">
    <source>
        <dbReference type="ARBA" id="ARBA00023069"/>
    </source>
</evidence>
<dbReference type="GO" id="GO:0045504">
    <property type="term" value="F:dynein heavy chain binding"/>
    <property type="evidence" value="ECO:0007669"/>
    <property type="project" value="TreeGrafter"/>
</dbReference>
<feature type="coiled-coil region" evidence="13">
    <location>
        <begin position="196"/>
        <end position="223"/>
    </location>
</feature>
<reference evidence="15 16" key="1">
    <citation type="journal article" date="2018" name="Sci. Rep.">
        <title>Comparative analysis of the Pocillopora damicornis genome highlights role of immune system in coral evolution.</title>
        <authorList>
            <person name="Cunning R."/>
            <person name="Bay R.A."/>
            <person name="Gillette P."/>
            <person name="Baker A.C."/>
            <person name="Traylor-Knowles N."/>
        </authorList>
    </citation>
    <scope>NUCLEOTIDE SEQUENCE [LARGE SCALE GENOMIC DNA]</scope>
    <source>
        <strain evidence="15">RSMAS</strain>
        <tissue evidence="15">Whole animal</tissue>
    </source>
</reference>
<keyword evidence="16" id="KW-1185">Reference proteome</keyword>
<keyword evidence="5" id="KW-0963">Cytoplasm</keyword>
<evidence type="ECO:0000256" key="2">
    <source>
        <dbReference type="ARBA" id="ARBA00006831"/>
    </source>
</evidence>
<sequence>MDWESKFSSIVRETETNLARVRDRLGSGRGKPKAFPDRSSGNHFGGNLHSQATRSPFQSSVAWDLPSSLYSPVKTVGMATSVPSSQASPALVNALFERVEEQTEMVNQLSDAVKKLLKEKDVHAAEIKKMKDEINRLNDRLRERGVDLETERKLEQFKRDVFSQLDMVRNQTKLSPDAAGNNSRYSNDSVVMNEAKRIIEEETESLQRNIEHLKTRLGKMELELHSTVADSRDVLYKQERLDKALSSLSENQRSQSRSLSSIVDERQSDSYEIQQLKHLVNKVSNQYSELETELQSSIRQSGVSSSNSSLRQVRPRSTNQTTMTNGASKPKKKAVKQKSKGVSDDLVLSSSSDSDLSLTTLDASSPSDTDLTSLQLDRSYAGTVPRGGSGIGIGNISSQRRLSGTWQWKRGIKLKTIQIEDDLQLSSSDESSIFILGSKNSGKTSIILRFLDRDEAPKPTTALDYTFGRRAKTGHNIGKDIGHIWELGGGTFLSKLIEIPLTSVTIRSMAVAIVLDLSLPNELWNTMETLLSQVKSKVNKALEGLESKEPGSVQQIKKQAWKKFGEEHPDKSSIDPFPIPLAIIGGKYDIYQDFDPEKRKMISRALRFVAHKNGAHLQFFSTKAEGLTNRTRGLVGSLLFRTPLSKVVSVDHNKPIIVPAGQDSFSQIGSPPVANQDMGKMHSRDPYELWKAAYATFFPPEKSQGRNTSEDPSKDPQYAEPAVDTMRKQKDEELERYRKLAMRKVRDAARGTGGEKHSR</sequence>
<organism evidence="15 16">
    <name type="scientific">Pocillopora damicornis</name>
    <name type="common">Cauliflower coral</name>
    <name type="synonym">Millepora damicornis</name>
    <dbReference type="NCBI Taxonomy" id="46731"/>
    <lineage>
        <taxon>Eukaryota</taxon>
        <taxon>Metazoa</taxon>
        <taxon>Cnidaria</taxon>
        <taxon>Anthozoa</taxon>
        <taxon>Hexacorallia</taxon>
        <taxon>Scleractinia</taxon>
        <taxon>Astrocoeniina</taxon>
        <taxon>Pocilloporidae</taxon>
        <taxon>Pocillopora</taxon>
    </lineage>
</organism>
<dbReference type="SUPFAM" id="SSF52540">
    <property type="entry name" value="P-loop containing nucleoside triphosphate hydrolases"/>
    <property type="match status" value="1"/>
</dbReference>
<feature type="compositionally biased region" description="Basic residues" evidence="14">
    <location>
        <begin position="329"/>
        <end position="339"/>
    </location>
</feature>
<feature type="compositionally biased region" description="Polar residues" evidence="14">
    <location>
        <begin position="315"/>
        <end position="325"/>
    </location>
</feature>
<keyword evidence="11" id="KW-0206">Cytoskeleton</keyword>
<keyword evidence="4" id="KW-0217">Developmental protein</keyword>
<comment type="subcellular location">
    <subcellularLocation>
        <location evidence="1">Cytoplasm</location>
        <location evidence="1">Cytoskeleton</location>
        <location evidence="1">Cilium basal body</location>
    </subcellularLocation>
</comment>
<keyword evidence="13" id="KW-0175">Coiled coil</keyword>
<dbReference type="GO" id="GO:0005874">
    <property type="term" value="C:microtubule"/>
    <property type="evidence" value="ECO:0007669"/>
    <property type="project" value="UniProtKB-KW"/>
</dbReference>
<evidence type="ECO:0000256" key="14">
    <source>
        <dbReference type="SAM" id="MobiDB-lite"/>
    </source>
</evidence>
<evidence type="ECO:0000313" key="15">
    <source>
        <dbReference type="EMBL" id="RMX41210.1"/>
    </source>
</evidence>
<keyword evidence="6" id="KW-0493">Microtubule</keyword>
<evidence type="ECO:0000256" key="3">
    <source>
        <dbReference type="ARBA" id="ARBA00018863"/>
    </source>
</evidence>
<feature type="compositionally biased region" description="Low complexity" evidence="14">
    <location>
        <begin position="344"/>
        <end position="371"/>
    </location>
</feature>
<evidence type="ECO:0000256" key="8">
    <source>
        <dbReference type="ARBA" id="ARBA00023017"/>
    </source>
</evidence>
<keyword evidence="7" id="KW-0970">Cilium biogenesis/degradation</keyword>
<evidence type="ECO:0000256" key="1">
    <source>
        <dbReference type="ARBA" id="ARBA00004120"/>
    </source>
</evidence>
<dbReference type="AlphaFoldDB" id="A0A3M6TIK9"/>
<dbReference type="GO" id="GO:0036064">
    <property type="term" value="C:ciliary basal body"/>
    <property type="evidence" value="ECO:0007669"/>
    <property type="project" value="TreeGrafter"/>
</dbReference>
<dbReference type="GO" id="GO:0005868">
    <property type="term" value="C:cytoplasmic dynein complex"/>
    <property type="evidence" value="ECO:0007669"/>
    <property type="project" value="InterPro"/>
</dbReference>
<dbReference type="PANTHER" id="PTHR13236:SF0">
    <property type="entry name" value="CYTOPLASMIC DYNEIN 2 LIGHT INTERMEDIATE CHAIN 1"/>
    <property type="match status" value="1"/>
</dbReference>
<feature type="region of interest" description="Disordered" evidence="14">
    <location>
        <begin position="700"/>
        <end position="759"/>
    </location>
</feature>
<dbReference type="STRING" id="46731.A0A3M6TIK9"/>
<feature type="region of interest" description="Disordered" evidence="14">
    <location>
        <begin position="21"/>
        <end position="57"/>
    </location>
</feature>
<keyword evidence="10" id="KW-0505">Motor protein</keyword>
<dbReference type="Gene3D" id="3.40.50.300">
    <property type="entry name" value="P-loop containing nucleotide triphosphate hydrolases"/>
    <property type="match status" value="1"/>
</dbReference>
<evidence type="ECO:0000256" key="4">
    <source>
        <dbReference type="ARBA" id="ARBA00022473"/>
    </source>
</evidence>
<evidence type="ECO:0000256" key="13">
    <source>
        <dbReference type="SAM" id="Coils"/>
    </source>
</evidence>
<accession>A0A3M6TIK9</accession>
<feature type="region of interest" description="Disordered" evidence="14">
    <location>
        <begin position="246"/>
        <end position="266"/>
    </location>
</feature>
<feature type="region of interest" description="Disordered" evidence="14">
    <location>
        <begin position="297"/>
        <end position="371"/>
    </location>
</feature>
<feature type="compositionally biased region" description="Polar residues" evidence="14">
    <location>
        <begin position="48"/>
        <end position="57"/>
    </location>
</feature>